<dbReference type="InterPro" id="IPR050079">
    <property type="entry name" value="DEAD_box_RNA_helicase"/>
</dbReference>
<reference evidence="7" key="1">
    <citation type="submission" date="2019-08" db="EMBL/GenBank/DDBJ databases">
        <authorList>
            <person name="Kucharzyk K."/>
            <person name="Murdoch R.W."/>
            <person name="Higgins S."/>
            <person name="Loffler F."/>
        </authorList>
    </citation>
    <scope>NUCLEOTIDE SEQUENCE</scope>
</reference>
<evidence type="ECO:0000256" key="5">
    <source>
        <dbReference type="SAM" id="MobiDB-lite"/>
    </source>
</evidence>
<keyword evidence="3 7" id="KW-0347">Helicase</keyword>
<keyword evidence="2 7" id="KW-0378">Hydrolase</keyword>
<dbReference type="GO" id="GO:0005829">
    <property type="term" value="C:cytosol"/>
    <property type="evidence" value="ECO:0007669"/>
    <property type="project" value="TreeGrafter"/>
</dbReference>
<dbReference type="Gene3D" id="3.40.50.300">
    <property type="entry name" value="P-loop containing nucleotide triphosphate hydrolases"/>
    <property type="match status" value="1"/>
</dbReference>
<evidence type="ECO:0000256" key="4">
    <source>
        <dbReference type="ARBA" id="ARBA00022840"/>
    </source>
</evidence>
<evidence type="ECO:0000256" key="2">
    <source>
        <dbReference type="ARBA" id="ARBA00022801"/>
    </source>
</evidence>
<dbReference type="InterPro" id="IPR027417">
    <property type="entry name" value="P-loop_NTPase"/>
</dbReference>
<evidence type="ECO:0000256" key="1">
    <source>
        <dbReference type="ARBA" id="ARBA00022741"/>
    </source>
</evidence>
<dbReference type="Pfam" id="PF00271">
    <property type="entry name" value="Helicase_C"/>
    <property type="match status" value="1"/>
</dbReference>
<dbReference type="GO" id="GO:0003724">
    <property type="term" value="F:RNA helicase activity"/>
    <property type="evidence" value="ECO:0007669"/>
    <property type="project" value="UniProtKB-EC"/>
</dbReference>
<feature type="compositionally biased region" description="Basic and acidic residues" evidence="5">
    <location>
        <begin position="135"/>
        <end position="148"/>
    </location>
</feature>
<dbReference type="GO" id="GO:0005524">
    <property type="term" value="F:ATP binding"/>
    <property type="evidence" value="ECO:0007669"/>
    <property type="project" value="UniProtKB-KW"/>
</dbReference>
<keyword evidence="1" id="KW-0547">Nucleotide-binding</keyword>
<dbReference type="AlphaFoldDB" id="A0A645B1K1"/>
<keyword evidence="4" id="KW-0067">ATP-binding</keyword>
<dbReference type="EMBL" id="VSSQ01016064">
    <property type="protein sequence ID" value="MPM57043.1"/>
    <property type="molecule type" value="Genomic_DNA"/>
</dbReference>
<evidence type="ECO:0000313" key="7">
    <source>
        <dbReference type="EMBL" id="MPM57043.1"/>
    </source>
</evidence>
<dbReference type="GO" id="GO:0016787">
    <property type="term" value="F:hydrolase activity"/>
    <property type="evidence" value="ECO:0007669"/>
    <property type="project" value="UniProtKB-KW"/>
</dbReference>
<dbReference type="SMART" id="SM00490">
    <property type="entry name" value="HELICc"/>
    <property type="match status" value="1"/>
</dbReference>
<feature type="domain" description="Helicase C-terminal" evidence="6">
    <location>
        <begin position="1"/>
        <end position="101"/>
    </location>
</feature>
<dbReference type="PANTHER" id="PTHR47959">
    <property type="entry name" value="ATP-DEPENDENT RNA HELICASE RHLE-RELATED"/>
    <property type="match status" value="1"/>
</dbReference>
<dbReference type="PANTHER" id="PTHR47959:SF1">
    <property type="entry name" value="ATP-DEPENDENT RNA HELICASE DBPA"/>
    <property type="match status" value="1"/>
</dbReference>
<sequence length="180" mass="19863">MSQAKRKTVMKAFRDAKLQVLVATDLAARGLDIEGVTHIINYDIPHDVDWYVHRIGRTGRAGREGIAVTLYTADEIRWLKQIEEKLNVQMERQNLAGETVARRLPRKTAVSVKTNKPAAVARGGKKSAKPVIKSAKPESESVKPDKKSAKPGKGWAKAKATTKVKKVGGKNERGKSRKSK</sequence>
<evidence type="ECO:0000259" key="6">
    <source>
        <dbReference type="PROSITE" id="PS51194"/>
    </source>
</evidence>
<gene>
    <name evidence="7" type="primary">cshA_22</name>
    <name evidence="7" type="ORF">SDC9_103861</name>
</gene>
<dbReference type="SUPFAM" id="SSF52540">
    <property type="entry name" value="P-loop containing nucleoside triphosphate hydrolases"/>
    <property type="match status" value="1"/>
</dbReference>
<evidence type="ECO:0000256" key="3">
    <source>
        <dbReference type="ARBA" id="ARBA00022806"/>
    </source>
</evidence>
<accession>A0A645B1K1</accession>
<dbReference type="CDD" id="cd18787">
    <property type="entry name" value="SF2_C_DEAD"/>
    <property type="match status" value="1"/>
</dbReference>
<dbReference type="PROSITE" id="PS51194">
    <property type="entry name" value="HELICASE_CTER"/>
    <property type="match status" value="1"/>
</dbReference>
<feature type="region of interest" description="Disordered" evidence="5">
    <location>
        <begin position="114"/>
        <end position="180"/>
    </location>
</feature>
<comment type="caution">
    <text evidence="7">The sequence shown here is derived from an EMBL/GenBank/DDBJ whole genome shotgun (WGS) entry which is preliminary data.</text>
</comment>
<protein>
    <submittedName>
        <fullName evidence="7">DEAD-box ATP-dependent RNA helicase CshA</fullName>
        <ecNumber evidence="7">3.6.4.13</ecNumber>
    </submittedName>
</protein>
<dbReference type="EC" id="3.6.4.13" evidence="7"/>
<organism evidence="7">
    <name type="scientific">bioreactor metagenome</name>
    <dbReference type="NCBI Taxonomy" id="1076179"/>
    <lineage>
        <taxon>unclassified sequences</taxon>
        <taxon>metagenomes</taxon>
        <taxon>ecological metagenomes</taxon>
    </lineage>
</organism>
<proteinExistence type="predicted"/>
<name>A0A645B1K1_9ZZZZ</name>
<dbReference type="InterPro" id="IPR001650">
    <property type="entry name" value="Helicase_C-like"/>
</dbReference>